<dbReference type="PROSITE" id="PS50125">
    <property type="entry name" value="GUANYLATE_CYCLASE_2"/>
    <property type="match status" value="1"/>
</dbReference>
<dbReference type="Proteomes" id="UP000232163">
    <property type="component" value="Unassembled WGS sequence"/>
</dbReference>
<keyword evidence="4" id="KW-1185">Reference proteome</keyword>
<evidence type="ECO:0000256" key="1">
    <source>
        <dbReference type="SAM" id="Phobius"/>
    </source>
</evidence>
<dbReference type="SUPFAM" id="SSF55073">
    <property type="entry name" value="Nucleotide cyclase"/>
    <property type="match status" value="1"/>
</dbReference>
<gene>
    <name evidence="3" type="ORF">B5P45_09500</name>
</gene>
<dbReference type="GO" id="GO:0009190">
    <property type="term" value="P:cyclic nucleotide biosynthetic process"/>
    <property type="evidence" value="ECO:0007669"/>
    <property type="project" value="InterPro"/>
</dbReference>
<dbReference type="AlphaFoldDB" id="A0A2N9VZW2"/>
<dbReference type="Gene3D" id="3.30.70.1230">
    <property type="entry name" value="Nucleotide cyclase"/>
    <property type="match status" value="1"/>
</dbReference>
<dbReference type="KEGG" id="pht:BLM14_22490"/>
<name>A0A2N9VZW2_9HYPH</name>
<dbReference type="CDD" id="cd07302">
    <property type="entry name" value="CHD"/>
    <property type="match status" value="1"/>
</dbReference>
<dbReference type="EMBL" id="MZMT01000024">
    <property type="protein sequence ID" value="PIO45030.1"/>
    <property type="molecule type" value="Genomic_DNA"/>
</dbReference>
<dbReference type="GO" id="GO:0004016">
    <property type="term" value="F:adenylate cyclase activity"/>
    <property type="evidence" value="ECO:0007669"/>
    <property type="project" value="UniProtKB-ARBA"/>
</dbReference>
<dbReference type="Pfam" id="PF00211">
    <property type="entry name" value="Guanylate_cyc"/>
    <property type="match status" value="1"/>
</dbReference>
<dbReference type="PANTHER" id="PTHR43081:SF1">
    <property type="entry name" value="ADENYLATE CYCLASE, TERMINAL-DIFFERENTIATION SPECIFIC"/>
    <property type="match status" value="1"/>
</dbReference>
<comment type="caution">
    <text evidence="3">The sequence shown here is derived from an EMBL/GenBank/DDBJ whole genome shotgun (WGS) entry which is preliminary data.</text>
</comment>
<proteinExistence type="predicted"/>
<keyword evidence="1" id="KW-1133">Transmembrane helix</keyword>
<feature type="transmembrane region" description="Helical" evidence="1">
    <location>
        <begin position="169"/>
        <end position="186"/>
    </location>
</feature>
<protein>
    <submittedName>
        <fullName evidence="3">Adenylate cyclase</fullName>
    </submittedName>
</protein>
<dbReference type="InterPro" id="IPR001054">
    <property type="entry name" value="A/G_cyclase"/>
</dbReference>
<dbReference type="GO" id="GO:0035556">
    <property type="term" value="P:intracellular signal transduction"/>
    <property type="evidence" value="ECO:0007669"/>
    <property type="project" value="InterPro"/>
</dbReference>
<feature type="transmembrane region" description="Helical" evidence="1">
    <location>
        <begin position="128"/>
        <end position="149"/>
    </location>
</feature>
<sequence length="433" mass="48014">MTPPVQSTTTDTRQWTRDIRSAGLRAAVLVILFTNLILGNDHDNFAVHTTVVLGYLVLSLLSLGMAITRRGAPWTDTFFVSVDALLVIIVLYEHLFRFDVTEDHGLTTPSLAIAFLLLNHVGLRLMPWLVILFSSIVLAGWLFLLLLMTARHWSSDTDTHFVTSFGEDLGLAAAFAFAAIVVYLLTRDHRTIMRVAIESEERRMNLSRFFSPSVVSDLQVASDSLDLERREAVVMFVDLREFTRFTETAPAAALAEILAEYRSIVAGEVFRTGGTVDKFMGDGIMAVFGQPKPSPDDAERALQCALQLVRILDDWTKWRRQEGKPALDAGIGLHMGTIIGGVLESGFHDEFTVFGDVVNVAQRLEAMTKTLEASLVVSAAMLSRVPASLSAADWKRKDEVELSGRRGTIGIAYLERMGWTQTQDLLSDVHRTV</sequence>
<feature type="transmembrane region" description="Helical" evidence="1">
    <location>
        <begin position="74"/>
        <end position="92"/>
    </location>
</feature>
<reference evidence="4" key="1">
    <citation type="journal article" date="2017" name="Int J Environ Stud">
        <title>Does the Miocene-Pliocene relict legume Oxytropis triphylla form nitrogen-fixing nodules with a combination of bacterial strains?</title>
        <authorList>
            <person name="Safronova V."/>
            <person name="Belimov A."/>
            <person name="Sazanova A."/>
            <person name="Kuznetsova I."/>
            <person name="Popova J."/>
            <person name="Andronov E."/>
            <person name="Verkhozina A."/>
            <person name="Tikhonovich I."/>
        </authorList>
    </citation>
    <scope>NUCLEOTIDE SEQUENCE [LARGE SCALE GENOMIC DNA]</scope>
    <source>
        <strain evidence="4">Tri-38</strain>
    </source>
</reference>
<evidence type="ECO:0000313" key="3">
    <source>
        <dbReference type="EMBL" id="PIO45030.1"/>
    </source>
</evidence>
<feature type="domain" description="Guanylate cyclase" evidence="2">
    <location>
        <begin position="233"/>
        <end position="365"/>
    </location>
</feature>
<keyword evidence="1" id="KW-0812">Transmembrane</keyword>
<feature type="transmembrane region" description="Helical" evidence="1">
    <location>
        <begin position="104"/>
        <end position="121"/>
    </location>
</feature>
<dbReference type="OrthoDB" id="9789782at2"/>
<feature type="transmembrane region" description="Helical" evidence="1">
    <location>
        <begin position="45"/>
        <end position="67"/>
    </location>
</feature>
<dbReference type="InterPro" id="IPR050697">
    <property type="entry name" value="Adenylyl/Guanylyl_Cyclase_3/4"/>
</dbReference>
<feature type="transmembrane region" description="Helical" evidence="1">
    <location>
        <begin position="22"/>
        <end position="39"/>
    </location>
</feature>
<evidence type="ECO:0000259" key="2">
    <source>
        <dbReference type="PROSITE" id="PS50125"/>
    </source>
</evidence>
<dbReference type="InterPro" id="IPR029787">
    <property type="entry name" value="Nucleotide_cyclase"/>
</dbReference>
<evidence type="ECO:0000313" key="4">
    <source>
        <dbReference type="Proteomes" id="UP000232163"/>
    </source>
</evidence>
<keyword evidence="1" id="KW-0472">Membrane</keyword>
<accession>A0A2N9VZW2</accession>
<dbReference type="RefSeq" id="WP_100002137.1">
    <property type="nucleotide sequence ID" value="NZ_CP017941.1"/>
</dbReference>
<dbReference type="SMART" id="SM00044">
    <property type="entry name" value="CYCc"/>
    <property type="match status" value="1"/>
</dbReference>
<dbReference type="PANTHER" id="PTHR43081">
    <property type="entry name" value="ADENYLATE CYCLASE, TERMINAL-DIFFERENTIATION SPECIFIC-RELATED"/>
    <property type="match status" value="1"/>
</dbReference>
<organism evidence="3 4">
    <name type="scientific">Phyllobacterium zundukense</name>
    <dbReference type="NCBI Taxonomy" id="1867719"/>
    <lineage>
        <taxon>Bacteria</taxon>
        <taxon>Pseudomonadati</taxon>
        <taxon>Pseudomonadota</taxon>
        <taxon>Alphaproteobacteria</taxon>
        <taxon>Hyphomicrobiales</taxon>
        <taxon>Phyllobacteriaceae</taxon>
        <taxon>Phyllobacterium</taxon>
    </lineage>
</organism>